<feature type="transmembrane region" description="Helical" evidence="10">
    <location>
        <begin position="356"/>
        <end position="377"/>
    </location>
</feature>
<dbReference type="Pfam" id="PF00001">
    <property type="entry name" value="7tm_1"/>
    <property type="match status" value="1"/>
</dbReference>
<evidence type="ECO:0000256" key="4">
    <source>
        <dbReference type="ARBA" id="ARBA00022794"/>
    </source>
</evidence>
<dbReference type="GO" id="GO:0042277">
    <property type="term" value="F:peptide binding"/>
    <property type="evidence" value="ECO:0007669"/>
    <property type="project" value="TreeGrafter"/>
</dbReference>
<dbReference type="STRING" id="205130.ENSMAMP00000034685"/>
<evidence type="ECO:0000313" key="12">
    <source>
        <dbReference type="Ensembl" id="ENSMAMP00000034685.2"/>
    </source>
</evidence>
<dbReference type="GeneID" id="113141984"/>
<dbReference type="AlphaFoldDB" id="A0A3Q3T1X2"/>
<organism evidence="12 13">
    <name type="scientific">Mastacembelus armatus</name>
    <name type="common">zig-zag eel</name>
    <dbReference type="NCBI Taxonomy" id="205130"/>
    <lineage>
        <taxon>Eukaryota</taxon>
        <taxon>Metazoa</taxon>
        <taxon>Chordata</taxon>
        <taxon>Craniata</taxon>
        <taxon>Vertebrata</taxon>
        <taxon>Euteleostomi</taxon>
        <taxon>Actinopterygii</taxon>
        <taxon>Neopterygii</taxon>
        <taxon>Teleostei</taxon>
        <taxon>Neoteleostei</taxon>
        <taxon>Acanthomorphata</taxon>
        <taxon>Anabantaria</taxon>
        <taxon>Synbranchiformes</taxon>
        <taxon>Mastacembelidae</taxon>
        <taxon>Mastacembelus</taxon>
    </lineage>
</organism>
<dbReference type="PANTHER" id="PTHR24241">
    <property type="entry name" value="NEUROPEPTIDE RECEPTOR-RELATED G-PROTEIN COUPLED RECEPTOR"/>
    <property type="match status" value="1"/>
</dbReference>
<dbReference type="InterPro" id="IPR017452">
    <property type="entry name" value="GPCR_Rhodpsn_7TM"/>
</dbReference>
<feature type="transmembrane region" description="Helical" evidence="10">
    <location>
        <begin position="210"/>
        <end position="233"/>
    </location>
</feature>
<feature type="transmembrane region" description="Helical" evidence="10">
    <location>
        <begin position="157"/>
        <end position="177"/>
    </location>
</feature>
<evidence type="ECO:0000259" key="11">
    <source>
        <dbReference type="PROSITE" id="PS50262"/>
    </source>
</evidence>
<evidence type="ECO:0000256" key="9">
    <source>
        <dbReference type="SAM" id="MobiDB-lite"/>
    </source>
</evidence>
<feature type="transmembrane region" description="Helical" evidence="10">
    <location>
        <begin position="46"/>
        <end position="68"/>
    </location>
</feature>
<dbReference type="PANTHER" id="PTHR24241:SF1">
    <property type="entry name" value="G-PROTEIN COUPLED RECEPTOR 22"/>
    <property type="match status" value="1"/>
</dbReference>
<feature type="transmembrane region" description="Helical" evidence="10">
    <location>
        <begin position="319"/>
        <end position="344"/>
    </location>
</feature>
<evidence type="ECO:0000256" key="3">
    <source>
        <dbReference type="ARBA" id="ARBA00022692"/>
    </source>
</evidence>
<feature type="transmembrane region" description="Helical" evidence="10">
    <location>
        <begin position="80"/>
        <end position="105"/>
    </location>
</feature>
<comment type="subcellular location">
    <subcellularLocation>
        <location evidence="1">Cell membrane</location>
        <topology evidence="1">Multi-pass membrane protein</topology>
    </subcellularLocation>
</comment>
<name>A0A3Q3T1X2_9TELE</name>
<dbReference type="SUPFAM" id="SSF81321">
    <property type="entry name" value="Family A G protein-coupled receptor-like"/>
    <property type="match status" value="1"/>
</dbReference>
<evidence type="ECO:0000256" key="10">
    <source>
        <dbReference type="SAM" id="Phobius"/>
    </source>
</evidence>
<proteinExistence type="predicted"/>
<keyword evidence="6 10" id="KW-0472">Membrane</keyword>
<keyword evidence="7" id="KW-0675">Receptor</keyword>
<feature type="domain" description="G-protein coupled receptors family 1 profile" evidence="11">
    <location>
        <begin position="58"/>
        <end position="375"/>
    </location>
</feature>
<keyword evidence="3 10" id="KW-0812">Transmembrane</keyword>
<reference evidence="12" key="1">
    <citation type="submission" date="2025-08" db="UniProtKB">
        <authorList>
            <consortium name="Ensembl"/>
        </authorList>
    </citation>
    <scope>IDENTIFICATION</scope>
</reference>
<dbReference type="CDD" id="cd00637">
    <property type="entry name" value="7tm_classA_rhodopsin-like"/>
    <property type="match status" value="1"/>
</dbReference>
<keyword evidence="5 10" id="KW-1133">Transmembrane helix</keyword>
<dbReference type="GO" id="GO:0030030">
    <property type="term" value="P:cell projection organization"/>
    <property type="evidence" value="ECO:0007669"/>
    <property type="project" value="UniProtKB-KW"/>
</dbReference>
<reference evidence="12" key="2">
    <citation type="submission" date="2025-09" db="UniProtKB">
        <authorList>
            <consortium name="Ensembl"/>
        </authorList>
    </citation>
    <scope>IDENTIFICATION</scope>
</reference>
<keyword evidence="2" id="KW-1003">Cell membrane</keyword>
<accession>A0A3Q3T1X2</accession>
<evidence type="ECO:0000256" key="7">
    <source>
        <dbReference type="ARBA" id="ARBA00023170"/>
    </source>
</evidence>
<evidence type="ECO:0000256" key="2">
    <source>
        <dbReference type="ARBA" id="ARBA00022475"/>
    </source>
</evidence>
<dbReference type="RefSeq" id="XP_026182469.1">
    <property type="nucleotide sequence ID" value="XM_026326684.1"/>
</dbReference>
<dbReference type="Ensembl" id="ENSMAMT00000035577.2">
    <property type="protein sequence ID" value="ENSMAMP00000034685.2"/>
    <property type="gene ID" value="ENSMAMG00000023297.2"/>
</dbReference>
<dbReference type="InParanoid" id="A0A3Q3T1X2"/>
<dbReference type="PROSITE" id="PS50262">
    <property type="entry name" value="G_PROTEIN_RECEP_F1_2"/>
    <property type="match status" value="1"/>
</dbReference>
<evidence type="ECO:0000256" key="6">
    <source>
        <dbReference type="ARBA" id="ARBA00023136"/>
    </source>
</evidence>
<dbReference type="Proteomes" id="UP000261640">
    <property type="component" value="Unplaced"/>
</dbReference>
<dbReference type="PRINTS" id="PR00237">
    <property type="entry name" value="GPCRRHODOPSN"/>
</dbReference>
<keyword evidence="4" id="KW-0970">Cilium biogenesis/degradation</keyword>
<evidence type="ECO:0000313" key="13">
    <source>
        <dbReference type="Proteomes" id="UP000261640"/>
    </source>
</evidence>
<feature type="compositionally biased region" description="Polar residues" evidence="9">
    <location>
        <begin position="269"/>
        <end position="281"/>
    </location>
</feature>
<feature type="transmembrane region" description="Helical" evidence="10">
    <location>
        <begin position="111"/>
        <end position="136"/>
    </location>
</feature>
<dbReference type="GO" id="GO:0005886">
    <property type="term" value="C:plasma membrane"/>
    <property type="evidence" value="ECO:0007669"/>
    <property type="project" value="UniProtKB-SubCell"/>
</dbReference>
<keyword evidence="13" id="KW-1185">Reference proteome</keyword>
<feature type="region of interest" description="Disordered" evidence="9">
    <location>
        <begin position="269"/>
        <end position="288"/>
    </location>
</feature>
<evidence type="ECO:0000256" key="5">
    <source>
        <dbReference type="ARBA" id="ARBA00022989"/>
    </source>
</evidence>
<dbReference type="Gene3D" id="1.20.1070.10">
    <property type="entry name" value="Rhodopsin 7-helix transmembrane proteins"/>
    <property type="match status" value="1"/>
</dbReference>
<dbReference type="OrthoDB" id="6156007at2759"/>
<evidence type="ECO:0000256" key="8">
    <source>
        <dbReference type="ARBA" id="ARBA00070815"/>
    </source>
</evidence>
<sequence length="440" mass="49107">MHKSARLISVATMSNMTVLDTADPHELDMTSSEAIYPISFQVSLTAFLILEIVLGLSSNLTVLVLYCMKQNLISSVSNIITMNLHVVDVLVCVCCIPVTVVVVLLPLETDAAMICCFHEACVSFASVATAANVLAITVDRYDISVRPANRMLTMGRAMVLLGSIWALSFFSFLVPFMEVGFFTNSGSDLVNQTAVVTVAYTNEYYTELGLYYHLLAQIPIFFFTAVVMLVTYYKILQALNIRIGTRFQHNLPKKKQKSKNTLSLSTATHAESTDASQSSTGVRAGGNAPLGMRASVSVIIALRRAVKRHRERRERQKRVFRMSLLIISTFLLCWTPITVLNTIILSTGLNDLTARLRLGFLVMAYGTTIFHPLLYAFTRQKFQKVLKSKMKKRVVSVVEADPTPNNVVIHNSWIDPRRNKKVTFEDTEARQKCLCSHEAE</sequence>
<dbReference type="FunFam" id="1.20.1070.10:FF:000084">
    <property type="entry name" value="Probable G-protein coupled receptor 22"/>
    <property type="match status" value="1"/>
</dbReference>
<dbReference type="GO" id="GO:0032870">
    <property type="term" value="P:cellular response to hormone stimulus"/>
    <property type="evidence" value="ECO:0007669"/>
    <property type="project" value="TreeGrafter"/>
</dbReference>
<dbReference type="InterPro" id="IPR000276">
    <property type="entry name" value="GPCR_Rhodpsn"/>
</dbReference>
<evidence type="ECO:0000256" key="1">
    <source>
        <dbReference type="ARBA" id="ARBA00004651"/>
    </source>
</evidence>
<dbReference type="FunFam" id="1.20.1070.10:FF:000116">
    <property type="entry name" value="probable G-protein coupled receptor 22"/>
    <property type="match status" value="1"/>
</dbReference>
<protein>
    <recommendedName>
        <fullName evidence="8">G-protein coupled receptor 22</fullName>
    </recommendedName>
</protein>
<dbReference type="GO" id="GO:0004930">
    <property type="term" value="F:G protein-coupled receptor activity"/>
    <property type="evidence" value="ECO:0007669"/>
    <property type="project" value="InterPro"/>
</dbReference>
<dbReference type="GeneTree" id="ENSGT01130000278263"/>